<evidence type="ECO:0000313" key="3">
    <source>
        <dbReference type="Proteomes" id="UP000010467"/>
    </source>
</evidence>
<proteinExistence type="predicted"/>
<reference evidence="3" key="1">
    <citation type="submission" date="2012-03" db="EMBL/GenBank/DDBJ databases">
        <title>Complete sequence of chromosome of Deinococcus peraridilitoris DSM 19664.</title>
        <authorList>
            <person name="Lucas S."/>
            <person name="Copeland A."/>
            <person name="Lapidus A."/>
            <person name="Glavina del Rio T."/>
            <person name="Dalin E."/>
            <person name="Tice H."/>
            <person name="Bruce D."/>
            <person name="Goodwin L."/>
            <person name="Pitluck S."/>
            <person name="Peters L."/>
            <person name="Mikhailova N."/>
            <person name="Lu M."/>
            <person name="Kyrpides N."/>
            <person name="Mavromatis K."/>
            <person name="Ivanova N."/>
            <person name="Brettin T."/>
            <person name="Detter J.C."/>
            <person name="Han C."/>
            <person name="Larimer F."/>
            <person name="Land M."/>
            <person name="Hauser L."/>
            <person name="Markowitz V."/>
            <person name="Cheng J.-F."/>
            <person name="Hugenholtz P."/>
            <person name="Woyke T."/>
            <person name="Wu D."/>
            <person name="Pukall R."/>
            <person name="Steenblock K."/>
            <person name="Brambilla E."/>
            <person name="Klenk H.-P."/>
            <person name="Eisen J.A."/>
        </authorList>
    </citation>
    <scope>NUCLEOTIDE SEQUENCE [LARGE SCALE GENOMIC DNA]</scope>
    <source>
        <strain evidence="3">DSM 19664 / LMG 22246 / CIP 109416 / KR-200</strain>
    </source>
</reference>
<feature type="domain" description="DUF7878" evidence="1">
    <location>
        <begin position="30"/>
        <end position="91"/>
    </location>
</feature>
<name>K9ZYD7_DEIPD</name>
<protein>
    <recommendedName>
        <fullName evidence="1">DUF7878 domain-containing protein</fullName>
    </recommendedName>
</protein>
<evidence type="ECO:0000259" key="1">
    <source>
        <dbReference type="Pfam" id="PF25297"/>
    </source>
</evidence>
<dbReference type="KEGG" id="dpd:Deipe_1095"/>
<dbReference type="Pfam" id="PF25297">
    <property type="entry name" value="DUF7878"/>
    <property type="match status" value="1"/>
</dbReference>
<gene>
    <name evidence="2" type="ordered locus">Deipe_1095</name>
</gene>
<dbReference type="EMBL" id="CP003382">
    <property type="protein sequence ID" value="AFZ66658.1"/>
    <property type="molecule type" value="Genomic_DNA"/>
</dbReference>
<keyword evidence="3" id="KW-1185">Reference proteome</keyword>
<sequence length="109" mass="12293">MVSLPSKKVGFQIGNIEWYNRDYSGSLPNNFEANLKLTRRGMVWFDESATVGELLLQLQDWIAQSCNGRPADFQYHSLDTEDNPIFSVVRDLSTPQLGLSGVLEREKAA</sequence>
<evidence type="ECO:0000313" key="2">
    <source>
        <dbReference type="EMBL" id="AFZ66658.1"/>
    </source>
</evidence>
<dbReference type="Proteomes" id="UP000010467">
    <property type="component" value="Chromosome"/>
</dbReference>
<dbReference type="AlphaFoldDB" id="K9ZYD7"/>
<organism evidence="2 3">
    <name type="scientific">Deinococcus peraridilitoris (strain DSM 19664 / LMG 22246 / CIP 109416 / KR-200)</name>
    <dbReference type="NCBI Taxonomy" id="937777"/>
    <lineage>
        <taxon>Bacteria</taxon>
        <taxon>Thermotogati</taxon>
        <taxon>Deinococcota</taxon>
        <taxon>Deinococci</taxon>
        <taxon>Deinococcales</taxon>
        <taxon>Deinococcaceae</taxon>
        <taxon>Deinococcus</taxon>
    </lineage>
</organism>
<accession>K9ZYD7</accession>
<dbReference type="HOGENOM" id="CLU_2179515_0_0_0"/>
<dbReference type="InterPro" id="IPR057200">
    <property type="entry name" value="DUF7878"/>
</dbReference>